<accession>A0A3P7IY95</accession>
<dbReference type="EMBL" id="UYYB01095343">
    <property type="protein sequence ID" value="VDM75446.1"/>
    <property type="molecule type" value="Genomic_DNA"/>
</dbReference>
<evidence type="ECO:0000313" key="1">
    <source>
        <dbReference type="EMBL" id="VDM75446.1"/>
    </source>
</evidence>
<organism evidence="1 2">
    <name type="scientific">Strongylus vulgaris</name>
    <name type="common">Blood worm</name>
    <dbReference type="NCBI Taxonomy" id="40348"/>
    <lineage>
        <taxon>Eukaryota</taxon>
        <taxon>Metazoa</taxon>
        <taxon>Ecdysozoa</taxon>
        <taxon>Nematoda</taxon>
        <taxon>Chromadorea</taxon>
        <taxon>Rhabditida</taxon>
        <taxon>Rhabditina</taxon>
        <taxon>Rhabditomorpha</taxon>
        <taxon>Strongyloidea</taxon>
        <taxon>Strongylidae</taxon>
        <taxon>Strongylus</taxon>
    </lineage>
</organism>
<evidence type="ECO:0000313" key="2">
    <source>
        <dbReference type="Proteomes" id="UP000270094"/>
    </source>
</evidence>
<keyword evidence="2" id="KW-1185">Reference proteome</keyword>
<proteinExistence type="predicted"/>
<name>A0A3P7IY95_STRVU</name>
<dbReference type="Proteomes" id="UP000270094">
    <property type="component" value="Unassembled WGS sequence"/>
</dbReference>
<reference evidence="1 2" key="1">
    <citation type="submission" date="2018-11" db="EMBL/GenBank/DDBJ databases">
        <authorList>
            <consortium name="Pathogen Informatics"/>
        </authorList>
    </citation>
    <scope>NUCLEOTIDE SEQUENCE [LARGE SCALE GENOMIC DNA]</scope>
</reference>
<dbReference type="AlphaFoldDB" id="A0A3P7IY95"/>
<protein>
    <submittedName>
        <fullName evidence="1">Uncharacterized protein</fullName>
    </submittedName>
</protein>
<gene>
    <name evidence="1" type="ORF">SVUK_LOCUS10444</name>
</gene>
<sequence>MILEWPVFTRRAGPSIVSIRFCLSLTLPTMLILNCGGDIREVQIHCSLPAKNSDGPSVQRTRQPIWSLAFVEDVLIREGSIPDCRLHFSLYDQPIYVLL</sequence>